<dbReference type="GO" id="GO:0008643">
    <property type="term" value="P:carbohydrate transport"/>
    <property type="evidence" value="ECO:0007669"/>
    <property type="project" value="InterPro"/>
</dbReference>
<dbReference type="eggNOG" id="COG2211">
    <property type="taxonomic scope" value="Bacteria"/>
</dbReference>
<reference evidence="2 3" key="1">
    <citation type="submission" date="2016-10" db="EMBL/GenBank/DDBJ databases">
        <authorList>
            <person name="de Groot N.N."/>
        </authorList>
    </citation>
    <scope>NUCLEOTIDE SEQUENCE [LARGE SCALE GENOMIC DNA]</scope>
    <source>
        <strain evidence="2 3">AR40</strain>
    </source>
</reference>
<feature type="transmembrane region" description="Helical" evidence="1">
    <location>
        <begin position="54"/>
        <end position="75"/>
    </location>
</feature>
<dbReference type="Pfam" id="PF13347">
    <property type="entry name" value="MFS_2"/>
    <property type="match status" value="1"/>
</dbReference>
<dbReference type="GO" id="GO:0006814">
    <property type="term" value="P:sodium ion transport"/>
    <property type="evidence" value="ECO:0007669"/>
    <property type="project" value="InterPro"/>
</dbReference>
<keyword evidence="1" id="KW-0812">Transmembrane</keyword>
<feature type="transmembrane region" description="Helical" evidence="1">
    <location>
        <begin position="95"/>
        <end position="119"/>
    </location>
</feature>
<dbReference type="RefSeq" id="WP_177174871.1">
    <property type="nucleotide sequence ID" value="NZ_FOGJ01000005.1"/>
</dbReference>
<accession>A0A1H9NZ12</accession>
<name>A0A1H9NZ12_BUTFI</name>
<keyword evidence="1" id="KW-1133">Transmembrane helix</keyword>
<dbReference type="CDD" id="cd17332">
    <property type="entry name" value="MFS_MelB_like"/>
    <property type="match status" value="1"/>
</dbReference>
<dbReference type="InterPro" id="IPR039672">
    <property type="entry name" value="MFS_2"/>
</dbReference>
<sequence length="473" mass="51695">MGSSNNKDVMEKFKENAKRPFGLRDKIGYAAGDFANDLTFVIAAMFMMKFYTDVMGVSGALVGLVMMVAKVVDAFTDVAMGQIVDRSRYTAKGKFAPWIMRFAGPVAVASFLIFAPYFADKPMGFKIGWMFVTYILWGSVCYTGANIPYGSMASAVSDDPNERQQLSTWRNIGATIAQIIIAAILPMVVYVTDAQGHQVLDGNKLMIASGVCSVLAVLVYFVCYALSTERVIIENKEEDKKNVAELFKIIFTSRAFLGIIVSALILLLVQLTLSGMGNYVYPNYFNNSTFLSISNLVNCLVVLGLAVMIGKLVKIFGKKELASVGAIIGAVTLFIMYFIHTHNPLVYFILGAIAYVGLGIFALVCWAMIIDVIDDIEVHNNYRSDGTVYAVYSFARKLGQAGASGLTGLLLSITGYTAETAFDTGVVNGIYNVATLIPAIGMVLLSLSLIFFYPLSKKKVEENIEVLRKRRNG</sequence>
<dbReference type="InterPro" id="IPR036259">
    <property type="entry name" value="MFS_trans_sf"/>
</dbReference>
<dbReference type="PANTHER" id="PTHR11328:SF24">
    <property type="entry name" value="MAJOR FACILITATOR SUPERFAMILY (MFS) PROFILE DOMAIN-CONTAINING PROTEIN"/>
    <property type="match status" value="1"/>
</dbReference>
<dbReference type="Gene3D" id="1.20.1250.20">
    <property type="entry name" value="MFS general substrate transporter like domains"/>
    <property type="match status" value="1"/>
</dbReference>
<evidence type="ECO:0000313" key="2">
    <source>
        <dbReference type="EMBL" id="SER41168.1"/>
    </source>
</evidence>
<feature type="transmembrane region" description="Helical" evidence="1">
    <location>
        <begin position="401"/>
        <end position="418"/>
    </location>
</feature>
<feature type="transmembrane region" description="Helical" evidence="1">
    <location>
        <begin position="345"/>
        <end position="373"/>
    </location>
</feature>
<protein>
    <submittedName>
        <fullName evidence="2">Glycoside/pentoside/hexuronide:cation symporter, GPH family</fullName>
    </submittedName>
</protein>
<dbReference type="InterPro" id="IPR001927">
    <property type="entry name" value="Na/Gal_symport"/>
</dbReference>
<dbReference type="NCBIfam" id="TIGR00792">
    <property type="entry name" value="gph"/>
    <property type="match status" value="1"/>
</dbReference>
<gene>
    <name evidence="2" type="ORF">SAMN04487884_10580</name>
</gene>
<dbReference type="GO" id="GO:0005886">
    <property type="term" value="C:plasma membrane"/>
    <property type="evidence" value="ECO:0007669"/>
    <property type="project" value="TreeGrafter"/>
</dbReference>
<dbReference type="AlphaFoldDB" id="A0A1H9NZ12"/>
<feature type="transmembrane region" description="Helical" evidence="1">
    <location>
        <begin position="430"/>
        <end position="453"/>
    </location>
</feature>
<proteinExistence type="predicted"/>
<dbReference type="PANTHER" id="PTHR11328">
    <property type="entry name" value="MAJOR FACILITATOR SUPERFAMILY DOMAIN-CONTAINING PROTEIN"/>
    <property type="match status" value="1"/>
</dbReference>
<feature type="transmembrane region" description="Helical" evidence="1">
    <location>
        <begin position="204"/>
        <end position="226"/>
    </location>
</feature>
<evidence type="ECO:0000313" key="3">
    <source>
        <dbReference type="Proteomes" id="UP000182584"/>
    </source>
</evidence>
<feature type="transmembrane region" description="Helical" evidence="1">
    <location>
        <begin position="131"/>
        <end position="151"/>
    </location>
</feature>
<feature type="transmembrane region" description="Helical" evidence="1">
    <location>
        <begin position="321"/>
        <end position="339"/>
    </location>
</feature>
<keyword evidence="1" id="KW-0472">Membrane</keyword>
<dbReference type="GO" id="GO:0015293">
    <property type="term" value="F:symporter activity"/>
    <property type="evidence" value="ECO:0007669"/>
    <property type="project" value="InterPro"/>
</dbReference>
<evidence type="ECO:0000256" key="1">
    <source>
        <dbReference type="SAM" id="Phobius"/>
    </source>
</evidence>
<organism evidence="2 3">
    <name type="scientific">Butyrivibrio fibrisolvens</name>
    <dbReference type="NCBI Taxonomy" id="831"/>
    <lineage>
        <taxon>Bacteria</taxon>
        <taxon>Bacillati</taxon>
        <taxon>Bacillota</taxon>
        <taxon>Clostridia</taxon>
        <taxon>Lachnospirales</taxon>
        <taxon>Lachnospiraceae</taxon>
        <taxon>Butyrivibrio</taxon>
    </lineage>
</organism>
<feature type="transmembrane region" description="Helical" evidence="1">
    <location>
        <begin position="289"/>
        <end position="309"/>
    </location>
</feature>
<feature type="transmembrane region" description="Helical" evidence="1">
    <location>
        <begin position="172"/>
        <end position="192"/>
    </location>
</feature>
<feature type="transmembrane region" description="Helical" evidence="1">
    <location>
        <begin position="246"/>
        <end position="269"/>
    </location>
</feature>
<dbReference type="Proteomes" id="UP000182584">
    <property type="component" value="Unassembled WGS sequence"/>
</dbReference>
<dbReference type="EMBL" id="FOGJ01000005">
    <property type="protein sequence ID" value="SER41168.1"/>
    <property type="molecule type" value="Genomic_DNA"/>
</dbReference>
<dbReference type="SUPFAM" id="SSF103473">
    <property type="entry name" value="MFS general substrate transporter"/>
    <property type="match status" value="1"/>
</dbReference>